<organism evidence="1 2">
    <name type="scientific">Pistacia integerrima</name>
    <dbReference type="NCBI Taxonomy" id="434235"/>
    <lineage>
        <taxon>Eukaryota</taxon>
        <taxon>Viridiplantae</taxon>
        <taxon>Streptophyta</taxon>
        <taxon>Embryophyta</taxon>
        <taxon>Tracheophyta</taxon>
        <taxon>Spermatophyta</taxon>
        <taxon>Magnoliopsida</taxon>
        <taxon>eudicotyledons</taxon>
        <taxon>Gunneridae</taxon>
        <taxon>Pentapetalae</taxon>
        <taxon>rosids</taxon>
        <taxon>malvids</taxon>
        <taxon>Sapindales</taxon>
        <taxon>Anacardiaceae</taxon>
        <taxon>Pistacia</taxon>
    </lineage>
</organism>
<reference evidence="2" key="1">
    <citation type="journal article" date="2023" name="G3 (Bethesda)">
        <title>Genome assembly and association tests identify interacting loci associated with vigor, precocity, and sex in interspecific pistachio rootstocks.</title>
        <authorList>
            <person name="Palmer W."/>
            <person name="Jacygrad E."/>
            <person name="Sagayaradj S."/>
            <person name="Cavanaugh K."/>
            <person name="Han R."/>
            <person name="Bertier L."/>
            <person name="Beede B."/>
            <person name="Kafkas S."/>
            <person name="Golino D."/>
            <person name="Preece J."/>
            <person name="Michelmore R."/>
        </authorList>
    </citation>
    <scope>NUCLEOTIDE SEQUENCE [LARGE SCALE GENOMIC DNA]</scope>
</reference>
<name>A0ACC0Z334_9ROSI</name>
<proteinExistence type="predicted"/>
<evidence type="ECO:0000313" key="2">
    <source>
        <dbReference type="Proteomes" id="UP001163603"/>
    </source>
</evidence>
<comment type="caution">
    <text evidence="1">The sequence shown here is derived from an EMBL/GenBank/DDBJ whole genome shotgun (WGS) entry which is preliminary data.</text>
</comment>
<keyword evidence="2" id="KW-1185">Reference proteome</keyword>
<gene>
    <name evidence="1" type="ORF">Pint_05895</name>
</gene>
<accession>A0ACC0Z334</accession>
<protein>
    <submittedName>
        <fullName evidence="1">Uncharacterized protein</fullName>
    </submittedName>
</protein>
<dbReference type="EMBL" id="CM047738">
    <property type="protein sequence ID" value="KAJ0044410.1"/>
    <property type="molecule type" value="Genomic_DNA"/>
</dbReference>
<sequence>MHSLGNVNFGSRTWRGTFRPCWGKFLVAPLQFAIYYGTVIGCTLLGGQSLKVSLSLSFEDIEKSFQEFF</sequence>
<dbReference type="Proteomes" id="UP001163603">
    <property type="component" value="Chromosome 3"/>
</dbReference>
<evidence type="ECO:0000313" key="1">
    <source>
        <dbReference type="EMBL" id="KAJ0044410.1"/>
    </source>
</evidence>